<dbReference type="EMBL" id="JAVFKD010000010">
    <property type="protein sequence ID" value="KAK5994412.1"/>
    <property type="molecule type" value="Genomic_DNA"/>
</dbReference>
<dbReference type="InterPro" id="IPR019405">
    <property type="entry name" value="Lactonase_7-beta_prop"/>
</dbReference>
<dbReference type="InterPro" id="IPR015943">
    <property type="entry name" value="WD40/YVTN_repeat-like_dom_sf"/>
</dbReference>
<gene>
    <name evidence="2" type="ORF">PT974_04886</name>
</gene>
<dbReference type="Proteomes" id="UP001338125">
    <property type="component" value="Unassembled WGS sequence"/>
</dbReference>
<sequence>MSSPPAWLLISRPGHIFLAAYDGTSFTITLDFPFSGSPSWIALAPQNLLYTFDERGDTTHLLKLDLENNTITHVNKHPASPGVCHLEFNANHTRMVGSSYRNETIDIWDIENGRLKLIKTIRSKDPVLDDPSIDAHPHQAVLDPTSRFFVVNDCGTNSLLLLDSEDESFPIVQRVRMPSGSGPRHGIFFPSGTTSPATHYILLCETSSRIIIFSLEYTPSKINFTSIASYSTFHPDNSSPGRIAGTAAGQIVLTPDNRHVYTSNRLTSDPTDTIAHFRVLTDGQDRFQGLEFVGETSTRGYHPRMFSLSRDGRDLLIGNKQGEVALVAIRRQEDGTLEDEPRASMSMKELNRLSGEEDGKVKGPKFVLQIA</sequence>
<evidence type="ECO:0000313" key="3">
    <source>
        <dbReference type="Proteomes" id="UP001338125"/>
    </source>
</evidence>
<dbReference type="SUPFAM" id="SSF51004">
    <property type="entry name" value="C-terminal (heme d1) domain of cytochrome cd1-nitrite reductase"/>
    <property type="match status" value="1"/>
</dbReference>
<protein>
    <submittedName>
        <fullName evidence="2">6-phosphogluconolactonase</fullName>
    </submittedName>
</protein>
<evidence type="ECO:0000256" key="1">
    <source>
        <dbReference type="ARBA" id="ARBA00005564"/>
    </source>
</evidence>
<accession>A0ABR0SR63</accession>
<comment type="caution">
    <text evidence="2">The sequence shown here is derived from an EMBL/GenBank/DDBJ whole genome shotgun (WGS) entry which is preliminary data.</text>
</comment>
<comment type="similarity">
    <text evidence="1">Belongs to the cycloisomerase 2 family.</text>
</comment>
<dbReference type="Gene3D" id="2.130.10.10">
    <property type="entry name" value="YVTN repeat-like/Quinoprotein amine dehydrogenase"/>
    <property type="match status" value="1"/>
</dbReference>
<proteinExistence type="inferred from homology"/>
<dbReference type="Pfam" id="PF10282">
    <property type="entry name" value="Lactonase"/>
    <property type="match status" value="1"/>
</dbReference>
<reference evidence="2 3" key="1">
    <citation type="submission" date="2024-01" db="EMBL/GenBank/DDBJ databases">
        <title>Complete genome of Cladobotryum mycophilum ATHUM6906.</title>
        <authorList>
            <person name="Christinaki A.C."/>
            <person name="Myridakis A.I."/>
            <person name="Kouvelis V.N."/>
        </authorList>
    </citation>
    <scope>NUCLEOTIDE SEQUENCE [LARGE SCALE GENOMIC DNA]</scope>
    <source>
        <strain evidence="2 3">ATHUM6906</strain>
    </source>
</reference>
<organism evidence="2 3">
    <name type="scientific">Cladobotryum mycophilum</name>
    <dbReference type="NCBI Taxonomy" id="491253"/>
    <lineage>
        <taxon>Eukaryota</taxon>
        <taxon>Fungi</taxon>
        <taxon>Dikarya</taxon>
        <taxon>Ascomycota</taxon>
        <taxon>Pezizomycotina</taxon>
        <taxon>Sordariomycetes</taxon>
        <taxon>Hypocreomycetidae</taxon>
        <taxon>Hypocreales</taxon>
        <taxon>Hypocreaceae</taxon>
        <taxon>Cladobotryum</taxon>
    </lineage>
</organism>
<dbReference type="PANTHER" id="PTHR30344">
    <property type="entry name" value="6-PHOSPHOGLUCONOLACTONASE-RELATED"/>
    <property type="match status" value="1"/>
</dbReference>
<keyword evidence="3" id="KW-1185">Reference proteome</keyword>
<dbReference type="PANTHER" id="PTHR30344:SF1">
    <property type="entry name" value="6-PHOSPHOGLUCONOLACTONASE"/>
    <property type="match status" value="1"/>
</dbReference>
<dbReference type="InterPro" id="IPR050282">
    <property type="entry name" value="Cycloisomerase_2"/>
</dbReference>
<dbReference type="InterPro" id="IPR011048">
    <property type="entry name" value="Haem_d1_sf"/>
</dbReference>
<name>A0ABR0SR63_9HYPO</name>
<evidence type="ECO:0000313" key="2">
    <source>
        <dbReference type="EMBL" id="KAK5994412.1"/>
    </source>
</evidence>